<reference evidence="2" key="1">
    <citation type="submission" date="2020-02" db="EMBL/GenBank/DDBJ databases">
        <authorList>
            <person name="Meier V. D."/>
        </authorList>
    </citation>
    <scope>NUCLEOTIDE SEQUENCE</scope>
    <source>
        <strain evidence="2">AVDCRST_MAG40</strain>
    </source>
</reference>
<proteinExistence type="predicted"/>
<feature type="non-terminal residue" evidence="2">
    <location>
        <position position="1"/>
    </location>
</feature>
<evidence type="ECO:0000256" key="1">
    <source>
        <dbReference type="SAM" id="MobiDB-lite"/>
    </source>
</evidence>
<organism evidence="2">
    <name type="scientific">uncultured Gemmatimonadaceae bacterium</name>
    <dbReference type="NCBI Taxonomy" id="246130"/>
    <lineage>
        <taxon>Bacteria</taxon>
        <taxon>Pseudomonadati</taxon>
        <taxon>Gemmatimonadota</taxon>
        <taxon>Gemmatimonadia</taxon>
        <taxon>Gemmatimonadales</taxon>
        <taxon>Gemmatimonadaceae</taxon>
        <taxon>environmental samples</taxon>
    </lineage>
</organism>
<feature type="non-terminal residue" evidence="2">
    <location>
        <position position="55"/>
    </location>
</feature>
<name>A0A6J4M816_9BACT</name>
<sequence>LPRLLDRAVGRRHAVAVLDDGLFLDLLERAGGEQHEGGRARGGGEAAGHRRALHV</sequence>
<feature type="region of interest" description="Disordered" evidence="1">
    <location>
        <begin position="33"/>
        <end position="55"/>
    </location>
</feature>
<accession>A0A6J4M816</accession>
<dbReference type="EMBL" id="CADCTX010000817">
    <property type="protein sequence ID" value="CAA9352568.1"/>
    <property type="molecule type" value="Genomic_DNA"/>
</dbReference>
<gene>
    <name evidence="2" type="ORF">AVDCRST_MAG40-2980</name>
</gene>
<protein>
    <submittedName>
        <fullName evidence="2">Uncharacterized protein</fullName>
    </submittedName>
</protein>
<dbReference type="AlphaFoldDB" id="A0A6J4M816"/>
<evidence type="ECO:0000313" key="2">
    <source>
        <dbReference type="EMBL" id="CAA9352568.1"/>
    </source>
</evidence>